<evidence type="ECO:0000313" key="2">
    <source>
        <dbReference type="EMBL" id="MBB4680807.1"/>
    </source>
</evidence>
<dbReference type="Pfam" id="PF22738">
    <property type="entry name" value="NNH7"/>
    <property type="match status" value="1"/>
</dbReference>
<dbReference type="InterPro" id="IPR027417">
    <property type="entry name" value="P-loop_NTPase"/>
</dbReference>
<keyword evidence="3" id="KW-1185">Reference proteome</keyword>
<dbReference type="RefSeq" id="WP_185006874.1">
    <property type="nucleotide sequence ID" value="NZ_BAAAUI010000062.1"/>
</dbReference>
<sequence length="1220" mass="134952">MGQDSATAITFAQVQKLVKRGGDSKLVEAVDRLAGVGLLVFGVAVDPGALSLLGAKNEVGKLGQAAARKLLGRGDGGFLERARRMAAANYLITFTAFFDALDAQLPGFLAEVALTDTEKVLLVNTAVPERFALPLPHPADPAPSRDERSTFHNLLGGQFRLFAQVLAVDSRVPGARERELTTGIQRATAAAEEVYQAQLAHLMAASPEFCVWTVRRDQARTELIDLGLRALAATVEGMTPVARGHRVAAALSAEYADKLGAPVFGDGARDGLTYPAKADSFVPQAFKVLCGGNGSRLEHEPSWSSAPARQDLGEFLLRYLAAPHSTERPLLVLGHPGSGKSLLTEVLAARLAAPAFTVVRVELRDIDPERDLQDQLEIQLKRDTGLTQPWAEFAESRVDSPPLVILDGYDELLQANGKVFADYLSRVHRFQQREARHGRPVRVLVTSRITLIDKAAVPPEVTVLRLLEFDAPRRAAWTRVWNEHNARPFALPDSPALLELAEQPLLLLMLAIYDATVQPLADATGLDRTQLYHSIITEFVRRERAKDPADRCAEDLSTMVDEDLRCLGVVAIGMANRHAVHIAAGDLDADLAYFKRSRTILGGPGRRLSPAELLVGSFFFIHESRGQVDDAKAYEFLHNTFGEFLAADFLLDQVIRETVTVRSLGGDLNRVRLSADWFTCLSHAPLHTRPMLLQLLREWARHRITPAEIEALDAILHHQLNGVLFSPDPFLPTPDGSPLPRKPLMEHLALYSLNLVLLRAVLSDGEYTLRENEIGPPDSFYRAWDRLTSLWRSWFSWETLSAIAGIQIATREGETITLRLREEFRTPPSLDRLHTVFNAASALADHVTVGLAGIPIVEADPERRLLDYTEDSLQKEGIDLSERFIVMRARRDPALLNSLNWYSTEIQRPPEHIYAALPLLRETRDARLSYDVRFLSECVFSVSRPEAAAIIDHCTWADPSTMDWLIEHRGAESMAKSILADEPHAAPLLTAYAARFADGQVELLRHLANLAPQRPRILAADTAVALARFADVGESPELRRWALTDLPDSLYSLPLAAINELARLLVDGDHRSLADIRGAIADRVATTDGTPTPVATTNPDLLPRLTQFARIAGPEHGGTERLLRSVATLLGGRRHDWRLCLLILRAVRENTRVTNARQVLAALLPDRGDLFAQLGLAPFPRYRDELTLREIRDLAWVATARDDQEAQAELVKSLRRHGMR</sequence>
<organism evidence="2 3">
    <name type="scientific">Crossiella cryophila</name>
    <dbReference type="NCBI Taxonomy" id="43355"/>
    <lineage>
        <taxon>Bacteria</taxon>
        <taxon>Bacillati</taxon>
        <taxon>Actinomycetota</taxon>
        <taxon>Actinomycetes</taxon>
        <taxon>Pseudonocardiales</taxon>
        <taxon>Pseudonocardiaceae</taxon>
        <taxon>Crossiella</taxon>
    </lineage>
</organism>
<gene>
    <name evidence="2" type="ORF">HNR67_006925</name>
</gene>
<accession>A0A7W7CH21</accession>
<proteinExistence type="predicted"/>
<name>A0A7W7CH21_9PSEU</name>
<dbReference type="SUPFAM" id="SSF52540">
    <property type="entry name" value="P-loop containing nucleoside triphosphate hydrolases"/>
    <property type="match status" value="1"/>
</dbReference>
<evidence type="ECO:0000259" key="1">
    <source>
        <dbReference type="SMART" id="SM00382"/>
    </source>
</evidence>
<dbReference type="InterPro" id="IPR003593">
    <property type="entry name" value="AAA+_ATPase"/>
</dbReference>
<feature type="domain" description="AAA+ ATPase" evidence="1">
    <location>
        <begin position="326"/>
        <end position="473"/>
    </location>
</feature>
<reference evidence="2 3" key="1">
    <citation type="submission" date="2020-08" db="EMBL/GenBank/DDBJ databases">
        <title>Sequencing the genomes of 1000 actinobacteria strains.</title>
        <authorList>
            <person name="Klenk H.-P."/>
        </authorList>
    </citation>
    <scope>NUCLEOTIDE SEQUENCE [LARGE SCALE GENOMIC DNA]</scope>
    <source>
        <strain evidence="2 3">DSM 44230</strain>
    </source>
</reference>
<dbReference type="Gene3D" id="3.40.50.300">
    <property type="entry name" value="P-loop containing nucleotide triphosphate hydrolases"/>
    <property type="match status" value="1"/>
</dbReference>
<protein>
    <recommendedName>
        <fullName evidence="1">AAA+ ATPase domain-containing protein</fullName>
    </recommendedName>
</protein>
<dbReference type="AlphaFoldDB" id="A0A7W7CH21"/>
<dbReference type="InterPro" id="IPR054567">
    <property type="entry name" value="NNH7"/>
</dbReference>
<evidence type="ECO:0000313" key="3">
    <source>
        <dbReference type="Proteomes" id="UP000533598"/>
    </source>
</evidence>
<dbReference type="Proteomes" id="UP000533598">
    <property type="component" value="Unassembled WGS sequence"/>
</dbReference>
<comment type="caution">
    <text evidence="2">The sequence shown here is derived from an EMBL/GenBank/DDBJ whole genome shotgun (WGS) entry which is preliminary data.</text>
</comment>
<dbReference type="SMART" id="SM00382">
    <property type="entry name" value="AAA"/>
    <property type="match status" value="1"/>
</dbReference>
<dbReference type="EMBL" id="JACHMH010000001">
    <property type="protein sequence ID" value="MBB4680807.1"/>
    <property type="molecule type" value="Genomic_DNA"/>
</dbReference>